<dbReference type="InterPro" id="IPR036188">
    <property type="entry name" value="FAD/NAD-bd_sf"/>
</dbReference>
<reference evidence="2" key="1">
    <citation type="submission" date="2015-07" db="EMBL/GenBank/DDBJ databases">
        <title>Genome sequencing of Sunxiuqinia dokdonensis strain SK.</title>
        <authorList>
            <person name="Ahn S."/>
            <person name="Kim B.-C."/>
        </authorList>
    </citation>
    <scope>NUCLEOTIDE SEQUENCE [LARGE SCALE GENOMIC DNA]</scope>
    <source>
        <strain evidence="2">SK</strain>
    </source>
</reference>
<name>A0A0L8VFA5_9BACT</name>
<dbReference type="STRING" id="1409788.NC99_00300"/>
<dbReference type="PANTHER" id="PTHR10632">
    <property type="entry name" value="SULFIDE:QUINONE OXIDOREDUCTASE"/>
    <property type="match status" value="1"/>
</dbReference>
<sequence>MTPKIFGDRLAELYDERGISTHFKHRLIAVDPAAKKAVFQLLDEPTQAQLPITETTEQLTVDYDFLHVTPPMATPDFVRNSAFAITEGDLRHSGWAKVNQETLISPDYPNVVILGDTAGLGTSKTGAAIRMQAPIAASNLVSVMEGKEPEEIYNGYSACPIVTEYGKVLMCEFGYDKKLLPTIPFIDPGVERGMWWVLKAHGLKPMYYHGMLKGLI</sequence>
<dbReference type="PANTHER" id="PTHR10632:SF2">
    <property type="entry name" value="SULFIDE:QUINONE OXIDOREDUCTASE, MITOCHONDRIAL"/>
    <property type="match status" value="1"/>
</dbReference>
<protein>
    <submittedName>
        <fullName evidence="1">Oxidoreductase</fullName>
    </submittedName>
</protein>
<keyword evidence="2" id="KW-1185">Reference proteome</keyword>
<evidence type="ECO:0000313" key="2">
    <source>
        <dbReference type="Proteomes" id="UP000036958"/>
    </source>
</evidence>
<gene>
    <name evidence="1" type="ORF">NC99_00300</name>
</gene>
<dbReference type="GO" id="GO:0071949">
    <property type="term" value="F:FAD binding"/>
    <property type="evidence" value="ECO:0007669"/>
    <property type="project" value="TreeGrafter"/>
</dbReference>
<proteinExistence type="predicted"/>
<dbReference type="InterPro" id="IPR015904">
    <property type="entry name" value="Sulphide_quinone_reductase"/>
</dbReference>
<dbReference type="GO" id="GO:0070224">
    <property type="term" value="F:sulfide:quinone oxidoreductase activity"/>
    <property type="evidence" value="ECO:0007669"/>
    <property type="project" value="TreeGrafter"/>
</dbReference>
<organism evidence="1 2">
    <name type="scientific">Sunxiuqinia dokdonensis</name>
    <dbReference type="NCBI Taxonomy" id="1409788"/>
    <lineage>
        <taxon>Bacteria</taxon>
        <taxon>Pseudomonadati</taxon>
        <taxon>Bacteroidota</taxon>
        <taxon>Bacteroidia</taxon>
        <taxon>Marinilabiliales</taxon>
        <taxon>Prolixibacteraceae</taxon>
        <taxon>Sunxiuqinia</taxon>
    </lineage>
</organism>
<dbReference type="OrthoDB" id="9805710at2"/>
<dbReference type="AlphaFoldDB" id="A0A0L8VFA5"/>
<dbReference type="SUPFAM" id="SSF51905">
    <property type="entry name" value="FAD/NAD(P)-binding domain"/>
    <property type="match status" value="1"/>
</dbReference>
<dbReference type="Proteomes" id="UP000036958">
    <property type="component" value="Unassembled WGS sequence"/>
</dbReference>
<dbReference type="EMBL" id="LGIA01000003">
    <property type="protein sequence ID" value="KOH47130.1"/>
    <property type="molecule type" value="Genomic_DNA"/>
</dbReference>
<dbReference type="Gene3D" id="3.50.50.60">
    <property type="entry name" value="FAD/NAD(P)-binding domain"/>
    <property type="match status" value="2"/>
</dbReference>
<evidence type="ECO:0000313" key="1">
    <source>
        <dbReference type="EMBL" id="KOH47130.1"/>
    </source>
</evidence>
<accession>A0A0L8VFA5</accession>
<comment type="caution">
    <text evidence="1">The sequence shown here is derived from an EMBL/GenBank/DDBJ whole genome shotgun (WGS) entry which is preliminary data.</text>
</comment>
<dbReference type="GO" id="GO:0070221">
    <property type="term" value="P:sulfide oxidation, using sulfide:quinone oxidoreductase"/>
    <property type="evidence" value="ECO:0007669"/>
    <property type="project" value="TreeGrafter"/>
</dbReference>